<organism evidence="3 4">
    <name type="scientific">Penicillium olsonii</name>
    <dbReference type="NCBI Taxonomy" id="99116"/>
    <lineage>
        <taxon>Eukaryota</taxon>
        <taxon>Fungi</taxon>
        <taxon>Dikarya</taxon>
        <taxon>Ascomycota</taxon>
        <taxon>Pezizomycotina</taxon>
        <taxon>Eurotiomycetes</taxon>
        <taxon>Eurotiomycetidae</taxon>
        <taxon>Eurotiales</taxon>
        <taxon>Aspergillaceae</taxon>
        <taxon>Penicillium</taxon>
    </lineage>
</organism>
<keyword evidence="4" id="KW-1185">Reference proteome</keyword>
<sequence length="299" mass="33953">MSPPTAKQADLFSGVRVFYREQGNAINAPTILLLHGFLSSSHQFRNLIPLLATEYRVIAPDLPGAGFTEAPSNFVYSFESLTAALADFLDVLHIKKFTMYIFDYGAPVGLRLALQRPEAIQAIITQNGNAYLEGFGDIWEPLREYWTSDDSLEDRKKIEDKLLTFEAIKSQYEHGTPDVSRVPLESYYTDHALLQRPRMREIQIDLLMDYQNNLDLCAEFQEYFRKSQVPLFAIWGKNDAIFGPAGAKAFKRDLPNAEIRLIDAGHVAVESHTELIAEDILTFLREKNLWELDVGMGVM</sequence>
<reference evidence="3" key="1">
    <citation type="submission" date="2021-07" db="EMBL/GenBank/DDBJ databases">
        <authorList>
            <person name="Branca A.L. A."/>
        </authorList>
    </citation>
    <scope>NUCLEOTIDE SEQUENCE</scope>
</reference>
<dbReference type="Gene3D" id="3.40.50.1820">
    <property type="entry name" value="alpha/beta hydrolase"/>
    <property type="match status" value="1"/>
</dbReference>
<dbReference type="EMBL" id="CAJVOS010000082">
    <property type="protein sequence ID" value="CAG8263835.1"/>
    <property type="molecule type" value="Genomic_DNA"/>
</dbReference>
<protein>
    <recommendedName>
        <fullName evidence="2">AB hydrolase-1 domain-containing protein</fullName>
    </recommendedName>
</protein>
<dbReference type="PRINTS" id="PR00412">
    <property type="entry name" value="EPOXHYDRLASE"/>
</dbReference>
<gene>
    <name evidence="3" type="ORF">POLS_LOCUS9067</name>
</gene>
<dbReference type="InterPro" id="IPR000639">
    <property type="entry name" value="Epox_hydrolase-like"/>
</dbReference>
<dbReference type="OrthoDB" id="284184at2759"/>
<dbReference type="PANTHER" id="PTHR42977:SF3">
    <property type="entry name" value="AB HYDROLASE-1 DOMAIN-CONTAINING PROTEIN"/>
    <property type="match status" value="1"/>
</dbReference>
<feature type="domain" description="AB hydrolase-1" evidence="2">
    <location>
        <begin position="29"/>
        <end position="272"/>
    </location>
</feature>
<dbReference type="SUPFAM" id="SSF53474">
    <property type="entry name" value="alpha/beta-Hydrolases"/>
    <property type="match status" value="1"/>
</dbReference>
<dbReference type="PANTHER" id="PTHR42977">
    <property type="entry name" value="HYDROLASE-RELATED"/>
    <property type="match status" value="1"/>
</dbReference>
<dbReference type="GO" id="GO:0004301">
    <property type="term" value="F:epoxide hydrolase activity"/>
    <property type="evidence" value="ECO:0007669"/>
    <property type="project" value="TreeGrafter"/>
</dbReference>
<evidence type="ECO:0000259" key="2">
    <source>
        <dbReference type="Pfam" id="PF00561"/>
    </source>
</evidence>
<dbReference type="Proteomes" id="UP001153618">
    <property type="component" value="Unassembled WGS sequence"/>
</dbReference>
<evidence type="ECO:0000256" key="1">
    <source>
        <dbReference type="ARBA" id="ARBA00022801"/>
    </source>
</evidence>
<name>A0A9W4IED7_PENOL</name>
<dbReference type="GO" id="GO:0017000">
    <property type="term" value="P:antibiotic biosynthetic process"/>
    <property type="evidence" value="ECO:0007669"/>
    <property type="project" value="UniProtKB-ARBA"/>
</dbReference>
<dbReference type="AlphaFoldDB" id="A0A9W4IED7"/>
<evidence type="ECO:0000313" key="3">
    <source>
        <dbReference type="EMBL" id="CAG8263835.1"/>
    </source>
</evidence>
<dbReference type="Pfam" id="PF00561">
    <property type="entry name" value="Abhydrolase_1"/>
    <property type="match status" value="1"/>
</dbReference>
<dbReference type="InterPro" id="IPR051340">
    <property type="entry name" value="Haloalkane_dehalogenase"/>
</dbReference>
<accession>A0A9W4IED7</accession>
<keyword evidence="1" id="KW-0378">Hydrolase</keyword>
<dbReference type="InterPro" id="IPR029058">
    <property type="entry name" value="AB_hydrolase_fold"/>
</dbReference>
<dbReference type="InterPro" id="IPR000073">
    <property type="entry name" value="AB_hydrolase_1"/>
</dbReference>
<comment type="caution">
    <text evidence="3">The sequence shown here is derived from an EMBL/GenBank/DDBJ whole genome shotgun (WGS) entry which is preliminary data.</text>
</comment>
<proteinExistence type="predicted"/>
<evidence type="ECO:0000313" key="4">
    <source>
        <dbReference type="Proteomes" id="UP001153618"/>
    </source>
</evidence>
<dbReference type="GO" id="GO:0072330">
    <property type="term" value="P:monocarboxylic acid biosynthetic process"/>
    <property type="evidence" value="ECO:0007669"/>
    <property type="project" value="UniProtKB-ARBA"/>
</dbReference>